<comment type="caution">
    <text evidence="1">The sequence shown here is derived from an EMBL/GenBank/DDBJ whole genome shotgun (WGS) entry which is preliminary data.</text>
</comment>
<organism evidence="1 2">
    <name type="scientific">Dioscorea alata</name>
    <name type="common">Purple yam</name>
    <dbReference type="NCBI Taxonomy" id="55571"/>
    <lineage>
        <taxon>Eukaryota</taxon>
        <taxon>Viridiplantae</taxon>
        <taxon>Streptophyta</taxon>
        <taxon>Embryophyta</taxon>
        <taxon>Tracheophyta</taxon>
        <taxon>Spermatophyta</taxon>
        <taxon>Magnoliopsida</taxon>
        <taxon>Liliopsida</taxon>
        <taxon>Dioscoreales</taxon>
        <taxon>Dioscoreaceae</taxon>
        <taxon>Dioscorea</taxon>
    </lineage>
</organism>
<gene>
    <name evidence="1" type="ORF">IHE45_14G117400</name>
</gene>
<dbReference type="Proteomes" id="UP000827976">
    <property type="component" value="Chromosome 14"/>
</dbReference>
<reference evidence="2" key="1">
    <citation type="journal article" date="2022" name="Nat. Commun.">
        <title>Chromosome evolution and the genetic basis of agronomically important traits in greater yam.</title>
        <authorList>
            <person name="Bredeson J.V."/>
            <person name="Lyons J.B."/>
            <person name="Oniyinde I.O."/>
            <person name="Okereke N.R."/>
            <person name="Kolade O."/>
            <person name="Nnabue I."/>
            <person name="Nwadili C.O."/>
            <person name="Hribova E."/>
            <person name="Parker M."/>
            <person name="Nwogha J."/>
            <person name="Shu S."/>
            <person name="Carlson J."/>
            <person name="Kariba R."/>
            <person name="Muthemba S."/>
            <person name="Knop K."/>
            <person name="Barton G.J."/>
            <person name="Sherwood A.V."/>
            <person name="Lopez-Montes A."/>
            <person name="Asiedu R."/>
            <person name="Jamnadass R."/>
            <person name="Muchugi A."/>
            <person name="Goodstein D."/>
            <person name="Egesi C.N."/>
            <person name="Featherston J."/>
            <person name="Asfaw A."/>
            <person name="Simpson G.G."/>
            <person name="Dolezel J."/>
            <person name="Hendre P.S."/>
            <person name="Van Deynze A."/>
            <person name="Kumar P.L."/>
            <person name="Obidiegwu J.E."/>
            <person name="Bhattacharjee R."/>
            <person name="Rokhsar D.S."/>
        </authorList>
    </citation>
    <scope>NUCLEOTIDE SEQUENCE [LARGE SCALE GENOMIC DNA]</scope>
    <source>
        <strain evidence="2">cv. TDa95/00328</strain>
    </source>
</reference>
<accession>A0ACB7UUD4</accession>
<name>A0ACB7UUD4_DIOAL</name>
<evidence type="ECO:0000313" key="2">
    <source>
        <dbReference type="Proteomes" id="UP000827976"/>
    </source>
</evidence>
<dbReference type="EMBL" id="CM037024">
    <property type="protein sequence ID" value="KAH7664372.1"/>
    <property type="molecule type" value="Genomic_DNA"/>
</dbReference>
<evidence type="ECO:0000313" key="1">
    <source>
        <dbReference type="EMBL" id="KAH7664372.1"/>
    </source>
</evidence>
<proteinExistence type="predicted"/>
<sequence length="502" mass="56041">MENTPNMDQFSSSGFENDDEMRALVSLLSAFGSVCSLDEIADAYCKGERDVNRTGEILCQLQTSKSSGEVQGSNKGSDHPEPTQPLHGHTAVETTLPDKNAKGKSSKACASLGTVSSVVGRTYCKITPSMNDTSRTSKPLIVEMKGSIEEDHEIDLITSCITALKASIHDKDVEEFLFSMLGDGFQLRKDVIREVLGQCGYNVKDSMEELLALSNKSMDKQSHLNCDTAQNVTGENLEIKACGSSQSHLSSSSGRNSIEQSNLDEEKSSLSRGILESLFHAPPRSDQEPRKRLEWGLNRTRVVGQQIVSKPLEAVPQPPPINIRHIRPDFENTLDENDQYSLLRKAAKQHWSTMKEYYVAAVDAFNDGDRAKANYLLEQGKYYNQLAREADEKSQQEILNMKLSSEQCDFPLDLHEHNPKEAVKLLKVHIRSLASMPSFRYLKVVLETDAMDAKNGRRRKSVTRFLEKDLINWTEEDGNPGTILIKLDEINLDKLSPKNDSN</sequence>
<protein>
    <submittedName>
        <fullName evidence="1">Uncharacterized protein</fullName>
    </submittedName>
</protein>
<keyword evidence="2" id="KW-1185">Reference proteome</keyword>